<dbReference type="GO" id="GO:0017000">
    <property type="term" value="P:antibiotic biosynthetic process"/>
    <property type="evidence" value="ECO:0007669"/>
    <property type="project" value="UniProtKB-KW"/>
</dbReference>
<name>A0A2A9G356_9PSEU</name>
<dbReference type="PANTHER" id="PTHR11986:SF79">
    <property type="entry name" value="ACETYLORNITHINE AMINOTRANSFERASE, MITOCHONDRIAL"/>
    <property type="match status" value="1"/>
</dbReference>
<dbReference type="EMBL" id="PDJK01000001">
    <property type="protein sequence ID" value="PFG57240.1"/>
    <property type="molecule type" value="Genomic_DNA"/>
</dbReference>
<evidence type="ECO:0000256" key="5">
    <source>
        <dbReference type="ARBA" id="ARBA00023194"/>
    </source>
</evidence>
<dbReference type="Pfam" id="PF00202">
    <property type="entry name" value="Aminotran_3"/>
    <property type="match status" value="1"/>
</dbReference>
<dbReference type="CDD" id="cd00610">
    <property type="entry name" value="OAT_like"/>
    <property type="match status" value="1"/>
</dbReference>
<proteinExistence type="inferred from homology"/>
<evidence type="ECO:0000256" key="4">
    <source>
        <dbReference type="ARBA" id="ARBA00022898"/>
    </source>
</evidence>
<dbReference type="AlphaFoldDB" id="A0A2A9G356"/>
<dbReference type="Gene3D" id="3.90.1150.10">
    <property type="entry name" value="Aspartate Aminotransferase, domain 1"/>
    <property type="match status" value="1"/>
</dbReference>
<protein>
    <submittedName>
        <fullName evidence="7">4-aminobutyrate aminotransferase/diaminobutyrate-2-oxoglutarate transaminase/4-aminobutyrate aminotransferase/(S)-3-amino-2-methylpropionate transaminase</fullName>
    </submittedName>
</protein>
<organism evidence="7 8">
    <name type="scientific">Amycolatopsis sulphurea</name>
    <dbReference type="NCBI Taxonomy" id="76022"/>
    <lineage>
        <taxon>Bacteria</taxon>
        <taxon>Bacillati</taxon>
        <taxon>Actinomycetota</taxon>
        <taxon>Actinomycetes</taxon>
        <taxon>Pseudonocardiales</taxon>
        <taxon>Pseudonocardiaceae</taxon>
        <taxon>Amycolatopsis</taxon>
    </lineage>
</organism>
<dbReference type="RefSeq" id="WP_098509860.1">
    <property type="nucleotide sequence ID" value="NZ_JBIAKZ010000010.1"/>
</dbReference>
<dbReference type="PROSITE" id="PS00600">
    <property type="entry name" value="AA_TRANSFER_CLASS_3"/>
    <property type="match status" value="1"/>
</dbReference>
<evidence type="ECO:0000256" key="1">
    <source>
        <dbReference type="ARBA" id="ARBA00001933"/>
    </source>
</evidence>
<keyword evidence="5" id="KW-0045">Antibiotic biosynthesis</keyword>
<evidence type="ECO:0000313" key="8">
    <source>
        <dbReference type="Proteomes" id="UP000243542"/>
    </source>
</evidence>
<dbReference type="InterPro" id="IPR005814">
    <property type="entry name" value="Aminotrans_3"/>
</dbReference>
<comment type="cofactor">
    <cofactor evidence="1">
        <name>pyridoxal 5'-phosphate</name>
        <dbReference type="ChEBI" id="CHEBI:597326"/>
    </cofactor>
</comment>
<dbReference type="GO" id="GO:0030170">
    <property type="term" value="F:pyridoxal phosphate binding"/>
    <property type="evidence" value="ECO:0007669"/>
    <property type="project" value="InterPro"/>
</dbReference>
<dbReference type="PIRSF" id="PIRSF000521">
    <property type="entry name" value="Transaminase_4ab_Lys_Orn"/>
    <property type="match status" value="1"/>
</dbReference>
<keyword evidence="2 7" id="KW-0032">Aminotransferase</keyword>
<dbReference type="PANTHER" id="PTHR11986">
    <property type="entry name" value="AMINOTRANSFERASE CLASS III"/>
    <property type="match status" value="1"/>
</dbReference>
<dbReference type="Proteomes" id="UP000243542">
    <property type="component" value="Unassembled WGS sequence"/>
</dbReference>
<keyword evidence="3 7" id="KW-0808">Transferase</keyword>
<keyword evidence="8" id="KW-1185">Reference proteome</keyword>
<dbReference type="GO" id="GO:0008483">
    <property type="term" value="F:transaminase activity"/>
    <property type="evidence" value="ECO:0007669"/>
    <property type="project" value="UniProtKB-KW"/>
</dbReference>
<evidence type="ECO:0000256" key="2">
    <source>
        <dbReference type="ARBA" id="ARBA00022576"/>
    </source>
</evidence>
<dbReference type="Gene3D" id="3.40.640.10">
    <property type="entry name" value="Type I PLP-dependent aspartate aminotransferase-like (Major domain)"/>
    <property type="match status" value="1"/>
</dbReference>
<comment type="similarity">
    <text evidence="6">Belongs to the class-III pyridoxal-phosphate-dependent aminotransferase family.</text>
</comment>
<keyword evidence="4 6" id="KW-0663">Pyridoxal phosphate</keyword>
<dbReference type="SUPFAM" id="SSF53383">
    <property type="entry name" value="PLP-dependent transferases"/>
    <property type="match status" value="1"/>
</dbReference>
<gene>
    <name evidence="7" type="ORF">ATK36_0805</name>
</gene>
<evidence type="ECO:0000256" key="3">
    <source>
        <dbReference type="ARBA" id="ARBA00022679"/>
    </source>
</evidence>
<dbReference type="InterPro" id="IPR015422">
    <property type="entry name" value="PyrdxlP-dep_Trfase_small"/>
</dbReference>
<dbReference type="FunFam" id="3.40.640.10:FF:000004">
    <property type="entry name" value="Acetylornithine aminotransferase"/>
    <property type="match status" value="1"/>
</dbReference>
<dbReference type="GO" id="GO:0042802">
    <property type="term" value="F:identical protein binding"/>
    <property type="evidence" value="ECO:0007669"/>
    <property type="project" value="TreeGrafter"/>
</dbReference>
<evidence type="ECO:0000256" key="6">
    <source>
        <dbReference type="RuleBase" id="RU003560"/>
    </source>
</evidence>
<accession>A0A2A9G356</accession>
<reference evidence="7 8" key="1">
    <citation type="submission" date="2017-10" db="EMBL/GenBank/DDBJ databases">
        <title>Sequencing the genomes of 1000 actinobacteria strains.</title>
        <authorList>
            <person name="Klenk H.-P."/>
        </authorList>
    </citation>
    <scope>NUCLEOTIDE SEQUENCE [LARGE SCALE GENOMIC DNA]</scope>
    <source>
        <strain evidence="7 8">DSM 46092</strain>
    </source>
</reference>
<evidence type="ECO:0000313" key="7">
    <source>
        <dbReference type="EMBL" id="PFG57240.1"/>
    </source>
</evidence>
<sequence>MAVRPMTAEDAGTAMRELTRFESPSMSATIENDIGLIVSHADGPHFWDRDGRRYLDLTAGSGVHALGHGDPGLLTAMSEQLHRFAHGGWQLGCPARAELSGRLAELLPWPDPVLLYCTTGSEAVEGALKVARAATGRRQILGFLGGYHGKTGGSLAVTANSSLRRDVTELPIAALSLPYPSARGYLTAEVVSSEAEFAWGKEILEHPDFGLDDVAALVVEPVQGAGGMLAASPGWLSQLREFTRKHGILLVLDEIYTGFGRTGSMFGFQHDGVVPDLVVLGKALGGGLPVSLVAGPRAVMKRIASLRQTSTFSANPVACAAGNYVVRRVVEDDLSRRAAETGDALAAALAALRIPGVEITLCGRGLMLGARVHTTGGADFVKAVVARMRELGVLVLRGGSDGEVVKLTPPLTLPADAATAAIEAFATAIRDELAR</sequence>
<dbReference type="InterPro" id="IPR015421">
    <property type="entry name" value="PyrdxlP-dep_Trfase_major"/>
</dbReference>
<dbReference type="InterPro" id="IPR050103">
    <property type="entry name" value="Class-III_PLP-dep_AT"/>
</dbReference>
<dbReference type="InterPro" id="IPR049704">
    <property type="entry name" value="Aminotrans_3_PPA_site"/>
</dbReference>
<dbReference type="InterPro" id="IPR015424">
    <property type="entry name" value="PyrdxlP-dep_Trfase"/>
</dbReference>
<comment type="caution">
    <text evidence="7">The sequence shown here is derived from an EMBL/GenBank/DDBJ whole genome shotgun (WGS) entry which is preliminary data.</text>
</comment>